<protein>
    <submittedName>
        <fullName evidence="3">DedA family protein</fullName>
    </submittedName>
</protein>
<keyword evidence="1" id="KW-0472">Membrane</keyword>
<dbReference type="PANTHER" id="PTHR42709:SF2">
    <property type="entry name" value="INNER MEMBRANE PROTEIN YOHD"/>
    <property type="match status" value="1"/>
</dbReference>
<dbReference type="EMBL" id="JALPRX010000023">
    <property type="protein sequence ID" value="MCK8784070.1"/>
    <property type="molecule type" value="Genomic_DNA"/>
</dbReference>
<dbReference type="InterPro" id="IPR032816">
    <property type="entry name" value="VTT_dom"/>
</dbReference>
<keyword evidence="4" id="KW-1185">Reference proteome</keyword>
<evidence type="ECO:0000313" key="4">
    <source>
        <dbReference type="Proteomes" id="UP001139516"/>
    </source>
</evidence>
<feature type="transmembrane region" description="Helical" evidence="1">
    <location>
        <begin position="156"/>
        <end position="173"/>
    </location>
</feature>
<keyword evidence="1" id="KW-1133">Transmembrane helix</keyword>
<dbReference type="InterPro" id="IPR051311">
    <property type="entry name" value="DedA_domain"/>
</dbReference>
<feature type="transmembrane region" description="Helical" evidence="1">
    <location>
        <begin position="44"/>
        <end position="64"/>
    </location>
</feature>
<keyword evidence="1" id="KW-0812">Transmembrane</keyword>
<feature type="domain" description="VTT" evidence="2">
    <location>
        <begin position="37"/>
        <end position="145"/>
    </location>
</feature>
<evidence type="ECO:0000313" key="3">
    <source>
        <dbReference type="EMBL" id="MCK8784070.1"/>
    </source>
</evidence>
<proteinExistence type="predicted"/>
<dbReference type="Pfam" id="PF09335">
    <property type="entry name" value="VTT_dom"/>
    <property type="match status" value="1"/>
</dbReference>
<dbReference type="AlphaFoldDB" id="A0A9X1Y8A4"/>
<dbReference type="GO" id="GO:0005886">
    <property type="term" value="C:plasma membrane"/>
    <property type="evidence" value="ECO:0007669"/>
    <property type="project" value="TreeGrafter"/>
</dbReference>
<sequence>MAEFWAEWGLLAYAGAAIWSFFEGETFVLLASAAGRATGLVDPWILMFCVWGGSFLGDQLWFSLGRRYGQRAVSRIPGAERRVATALGFLERYGVAFVLTFRFIYGVRNVAAAACGLSEMSRTRFMMLNFIAAGVWAASFVAAGWFAVAWLGEKGTLYALGAIGVAAVVYLAVRAMISRRRKTVVVV</sequence>
<comment type="caution">
    <text evidence="3">The sequence shown here is derived from an EMBL/GenBank/DDBJ whole genome shotgun (WGS) entry which is preliminary data.</text>
</comment>
<reference evidence="3" key="1">
    <citation type="submission" date="2022-04" db="EMBL/GenBank/DDBJ databases">
        <title>Roseomonas acroporae sp. nov., isolated from coral Acropora digitifera.</title>
        <authorList>
            <person name="Sun H."/>
        </authorList>
    </citation>
    <scope>NUCLEOTIDE SEQUENCE</scope>
    <source>
        <strain evidence="3">NAR14</strain>
    </source>
</reference>
<name>A0A9X1Y8A4_9PROT</name>
<accession>A0A9X1Y8A4</accession>
<dbReference type="Proteomes" id="UP001139516">
    <property type="component" value="Unassembled WGS sequence"/>
</dbReference>
<gene>
    <name evidence="3" type="ORF">M0638_06715</name>
</gene>
<evidence type="ECO:0000259" key="2">
    <source>
        <dbReference type="Pfam" id="PF09335"/>
    </source>
</evidence>
<organism evidence="3 4">
    <name type="scientific">Roseomonas acroporae</name>
    <dbReference type="NCBI Taxonomy" id="2937791"/>
    <lineage>
        <taxon>Bacteria</taxon>
        <taxon>Pseudomonadati</taxon>
        <taxon>Pseudomonadota</taxon>
        <taxon>Alphaproteobacteria</taxon>
        <taxon>Acetobacterales</taxon>
        <taxon>Roseomonadaceae</taxon>
        <taxon>Roseomonas</taxon>
    </lineage>
</organism>
<dbReference type="RefSeq" id="WP_248666195.1">
    <property type="nucleotide sequence ID" value="NZ_JALPRX010000023.1"/>
</dbReference>
<feature type="transmembrane region" description="Helical" evidence="1">
    <location>
        <begin position="126"/>
        <end position="150"/>
    </location>
</feature>
<dbReference type="PANTHER" id="PTHR42709">
    <property type="entry name" value="ALKALINE PHOSPHATASE LIKE PROTEIN"/>
    <property type="match status" value="1"/>
</dbReference>
<feature type="transmembrane region" description="Helical" evidence="1">
    <location>
        <begin position="12"/>
        <end position="32"/>
    </location>
</feature>
<evidence type="ECO:0000256" key="1">
    <source>
        <dbReference type="SAM" id="Phobius"/>
    </source>
</evidence>